<dbReference type="Proteomes" id="UP000275385">
    <property type="component" value="Unassembled WGS sequence"/>
</dbReference>
<proteinExistence type="predicted"/>
<dbReference type="PANTHER" id="PTHR39601:SF2">
    <property type="entry name" value="CHORIOGENIN HMINOR"/>
    <property type="match status" value="1"/>
</dbReference>
<feature type="compositionally biased region" description="Polar residues" evidence="1">
    <location>
        <begin position="160"/>
        <end position="186"/>
    </location>
</feature>
<evidence type="ECO:0000313" key="4">
    <source>
        <dbReference type="Proteomes" id="UP000275385"/>
    </source>
</evidence>
<protein>
    <recommendedName>
        <fullName evidence="2">DUF8004 domain-containing protein</fullName>
    </recommendedName>
</protein>
<accession>A0A420YDS1</accession>
<comment type="caution">
    <text evidence="3">The sequence shown here is derived from an EMBL/GenBank/DDBJ whole genome shotgun (WGS) entry which is preliminary data.</text>
</comment>
<gene>
    <name evidence="3" type="ORF">DL546_000517</name>
</gene>
<dbReference type="OrthoDB" id="5300331at2759"/>
<reference evidence="3 4" key="1">
    <citation type="submission" date="2018-08" db="EMBL/GenBank/DDBJ databases">
        <title>Draft genome of the lignicolous fungus Coniochaeta pulveracea.</title>
        <authorList>
            <person name="Borstlap C.J."/>
            <person name="De Witt R.N."/>
            <person name="Botha A."/>
            <person name="Volschenk H."/>
        </authorList>
    </citation>
    <scope>NUCLEOTIDE SEQUENCE [LARGE SCALE GENOMIC DNA]</scope>
    <source>
        <strain evidence="3 4">CAB683</strain>
    </source>
</reference>
<dbReference type="AlphaFoldDB" id="A0A420YDS1"/>
<organism evidence="3 4">
    <name type="scientific">Coniochaeta pulveracea</name>
    <dbReference type="NCBI Taxonomy" id="177199"/>
    <lineage>
        <taxon>Eukaryota</taxon>
        <taxon>Fungi</taxon>
        <taxon>Dikarya</taxon>
        <taxon>Ascomycota</taxon>
        <taxon>Pezizomycotina</taxon>
        <taxon>Sordariomycetes</taxon>
        <taxon>Sordariomycetidae</taxon>
        <taxon>Coniochaetales</taxon>
        <taxon>Coniochaetaceae</taxon>
        <taxon>Coniochaeta</taxon>
    </lineage>
</organism>
<sequence>MSNHLPNQTITWEKPLPAHPAAVGDYRPPNQNEYGISDAGFADPALGYVPPPPDYPHHARLASLPNILRKTRISPGDNGDYGPHPQPLAPQYPQSNLTVPPADNVQHPAPVLRKNRATARSSSHDRNAYREQPSSIASGIPNTRFRSNSAQPPTGRDVQPDSSRVVSTPVTMLSHSRDSSMTSLHQPESGKKLKRGWLKSGSGSQDTGRKSSAWILGPSTKMDYNTSFLTNGERIPELWDEAGDVYVFLGSRASRYGPSFKVTSYVISPSRVFNEMIQADANITNSRGRDRERSHGGQANLMAQGDYLQFTSTGGAQAPGEANIYLDILESSGSPDVERLVSARNMFAFLTGQPLVYTSKNPNVFKALLQIATLLKDFGFSSYDGTSFGGPVDVAFDACIEQYNLGDIRHSREKTIEALILGEHMRSAQLYTEGFVHAVGKYDGICALRSPLWDMVSTSTRLRVERAHLDLKNRQKNIEIRLEAFEVPSLFAGVASSTTYGEYQDVHFKEWQKNYLKIRSFVLGYYKELLGSWPPKARSKKNPFSESGLHRMCLKTLYSDMCGLYDLLVDRESITPRVMDQLVSETSEASSDPKVSALRRMLTEYDQSAPPVLPPVPYDVPKLPSMTAIREDYNELPPQAQAQFDRNIQPHELLLILIKSRNIDTDQIKHIGFLNAFKEFEQKEAKGCSPQDLVDQRIGYWLFVYVVIQALPMLVVDAPGLGYTEGVEYFLCQPPQGNFPWMEDVGEVRKVWYEVAGGQNIVELSADVVMFSVEATYHRSHCWLAAKQWEAEAAMAPHNTLPVNSTTAAQAAHFHPVQAALSPLEPPRAVFQDLDPMSSPVSAPRSDASSPYHSSPPLQPVRGSRNASPAALSRASGHPHRSSIAVGPVPLNYLPSDYHTSDGQYGPRSRSRGGSGSSSRPGSTSSRHHVPRNGSIGNGLNQLAKDSAGEEAAEAAHKSTAAATFDDILAGIEKEKGDKGKKKKGFF</sequence>
<keyword evidence="4" id="KW-1185">Reference proteome</keyword>
<dbReference type="InterPro" id="IPR058317">
    <property type="entry name" value="DUF8004"/>
</dbReference>
<feature type="compositionally biased region" description="Polar residues" evidence="1">
    <location>
        <begin position="1"/>
        <end position="11"/>
    </location>
</feature>
<feature type="region of interest" description="Disordered" evidence="1">
    <location>
        <begin position="829"/>
        <end position="966"/>
    </location>
</feature>
<dbReference type="PANTHER" id="PTHR39601">
    <property type="entry name" value="CHORIOGENIN HMINOR"/>
    <property type="match status" value="1"/>
</dbReference>
<name>A0A420YDS1_9PEZI</name>
<dbReference type="EMBL" id="QVQW01000016">
    <property type="protein sequence ID" value="RKU46041.1"/>
    <property type="molecule type" value="Genomic_DNA"/>
</dbReference>
<evidence type="ECO:0000256" key="1">
    <source>
        <dbReference type="SAM" id="MobiDB-lite"/>
    </source>
</evidence>
<feature type="compositionally biased region" description="Polar residues" evidence="1">
    <location>
        <begin position="132"/>
        <end position="152"/>
    </location>
</feature>
<evidence type="ECO:0000313" key="3">
    <source>
        <dbReference type="EMBL" id="RKU46041.1"/>
    </source>
</evidence>
<feature type="region of interest" description="Disordered" evidence="1">
    <location>
        <begin position="1"/>
        <end position="38"/>
    </location>
</feature>
<dbReference type="Pfam" id="PF26013">
    <property type="entry name" value="DUF8004"/>
    <property type="match status" value="1"/>
</dbReference>
<dbReference type="STRING" id="177199.A0A420YDS1"/>
<evidence type="ECO:0000259" key="2">
    <source>
        <dbReference type="Pfam" id="PF26013"/>
    </source>
</evidence>
<feature type="region of interest" description="Disordered" evidence="1">
    <location>
        <begin position="70"/>
        <end position="214"/>
    </location>
</feature>
<feature type="domain" description="DUF8004" evidence="2">
    <location>
        <begin position="395"/>
        <end position="486"/>
    </location>
</feature>